<dbReference type="GO" id="GO:0003729">
    <property type="term" value="F:mRNA binding"/>
    <property type="evidence" value="ECO:0007669"/>
    <property type="project" value="InterPro"/>
</dbReference>
<evidence type="ECO:0000256" key="5">
    <source>
        <dbReference type="ARBA" id="ARBA00022801"/>
    </source>
</evidence>
<dbReference type="SUPFAM" id="SSF54786">
    <property type="entry name" value="YcfA/nrd intein domain"/>
    <property type="match status" value="1"/>
</dbReference>
<keyword evidence="10" id="KW-1185">Reference proteome</keyword>
<dbReference type="Gene3D" id="3.30.920.30">
    <property type="entry name" value="Hypothetical protein"/>
    <property type="match status" value="1"/>
</dbReference>
<keyword evidence="4" id="KW-0255">Endonuclease</keyword>
<evidence type="ECO:0000256" key="1">
    <source>
        <dbReference type="ARBA" id="ARBA00006620"/>
    </source>
</evidence>
<dbReference type="InterPro" id="IPR038570">
    <property type="entry name" value="HicA_sf"/>
</dbReference>
<dbReference type="STRING" id="301302.ERS852420_01907"/>
<sequence>MSKWDKLITRICNLSKDLRFDELRKVLESCGYEMNAPRSGSSHYTFRKQGCAPITIPKHEPIKKVYVEMVRQIVESEAENDEDAE</sequence>
<dbReference type="Pfam" id="PF07927">
    <property type="entry name" value="HicA_toxin"/>
    <property type="match status" value="1"/>
</dbReference>
<gene>
    <name evidence="9" type="ORF">GMD30_09565</name>
    <name evidence="8" type="ORF">M72_19631</name>
</gene>
<evidence type="ECO:0000256" key="3">
    <source>
        <dbReference type="ARBA" id="ARBA00022722"/>
    </source>
</evidence>
<organism evidence="8 10">
    <name type="scientific">Roseburia faecis</name>
    <dbReference type="NCBI Taxonomy" id="301302"/>
    <lineage>
        <taxon>Bacteria</taxon>
        <taxon>Bacillati</taxon>
        <taxon>Bacillota</taxon>
        <taxon>Clostridia</taxon>
        <taxon>Lachnospirales</taxon>
        <taxon>Lachnospiraceae</taxon>
        <taxon>Roseburia</taxon>
    </lineage>
</organism>
<evidence type="ECO:0000256" key="7">
    <source>
        <dbReference type="ARBA" id="ARBA00023016"/>
    </source>
</evidence>
<protein>
    <submittedName>
        <fullName evidence="9">Addiction module toxin, HicA family</fullName>
    </submittedName>
</protein>
<evidence type="ECO:0000313" key="9">
    <source>
        <dbReference type="EMBL" id="MTR81939.1"/>
    </source>
</evidence>
<evidence type="ECO:0000313" key="10">
    <source>
        <dbReference type="Proteomes" id="UP000049979"/>
    </source>
</evidence>
<keyword evidence="2" id="KW-1277">Toxin-antitoxin system</keyword>
<reference evidence="9 11" key="3">
    <citation type="journal article" date="2019" name="Nat. Med.">
        <title>A library of human gut bacterial isolates paired with longitudinal multiomics data enables mechanistic microbiome research.</title>
        <authorList>
            <person name="Poyet M."/>
            <person name="Groussin M."/>
            <person name="Gibbons S.M."/>
            <person name="Avila-Pacheco J."/>
            <person name="Jiang X."/>
            <person name="Kearney S.M."/>
            <person name="Perrotta A.R."/>
            <person name="Berdy B."/>
            <person name="Zhao S."/>
            <person name="Lieberman T.D."/>
            <person name="Swanson P.K."/>
            <person name="Smith M."/>
            <person name="Roesemann S."/>
            <person name="Alexander J.E."/>
            <person name="Rich S.A."/>
            <person name="Livny J."/>
            <person name="Vlamakis H."/>
            <person name="Clish C."/>
            <person name="Bullock K."/>
            <person name="Deik A."/>
            <person name="Scott J."/>
            <person name="Pierce K.A."/>
            <person name="Xavier R.J."/>
            <person name="Alm E.J."/>
        </authorList>
    </citation>
    <scope>NUCLEOTIDE SEQUENCE [LARGE SCALE GENOMIC DNA]</scope>
    <source>
        <strain evidence="9 11">BIOML-A1</strain>
    </source>
</reference>
<dbReference type="GO" id="GO:0016787">
    <property type="term" value="F:hydrolase activity"/>
    <property type="evidence" value="ECO:0007669"/>
    <property type="project" value="UniProtKB-KW"/>
</dbReference>
<reference evidence="8" key="2">
    <citation type="submission" date="2015-05" db="EMBL/GenBank/DDBJ databases">
        <authorList>
            <person name="Wang D.B."/>
            <person name="Wang M."/>
        </authorList>
    </citation>
    <scope>NUCLEOTIDE SEQUENCE [LARGE SCALE GENOMIC DNA]</scope>
    <source>
        <strain evidence="8">M72</strain>
    </source>
</reference>
<evidence type="ECO:0000256" key="6">
    <source>
        <dbReference type="ARBA" id="ARBA00022884"/>
    </source>
</evidence>
<dbReference type="OrthoDB" id="361893at2"/>
<keyword evidence="3" id="KW-0540">Nuclease</keyword>
<dbReference type="RefSeq" id="WP_055066777.1">
    <property type="nucleotide sequence ID" value="NZ_CP173697.1"/>
</dbReference>
<proteinExistence type="inferred from homology"/>
<dbReference type="Proteomes" id="UP000049979">
    <property type="component" value="Unassembled WGS sequence"/>
</dbReference>
<dbReference type="Proteomes" id="UP000446657">
    <property type="component" value="Unassembled WGS sequence"/>
</dbReference>
<dbReference type="AlphaFoldDB" id="A0A0M6WC28"/>
<dbReference type="InterPro" id="IPR012933">
    <property type="entry name" value="HicA_mRNA_interferase"/>
</dbReference>
<comment type="similarity">
    <text evidence="1">Belongs to the HicA mRNA interferase family.</text>
</comment>
<accession>A0A0M6WC28</accession>
<evidence type="ECO:0000313" key="11">
    <source>
        <dbReference type="Proteomes" id="UP000446657"/>
    </source>
</evidence>
<reference evidence="10" key="1">
    <citation type="submission" date="2015-05" db="EMBL/GenBank/DDBJ databases">
        <authorList>
            <consortium name="Pathogen Informatics"/>
        </authorList>
    </citation>
    <scope>NUCLEOTIDE SEQUENCE [LARGE SCALE GENOMIC DNA]</scope>
    <source>
        <strain evidence="10">M72</strain>
    </source>
</reference>
<keyword evidence="5" id="KW-0378">Hydrolase</keyword>
<dbReference type="GO" id="GO:0004519">
    <property type="term" value="F:endonuclease activity"/>
    <property type="evidence" value="ECO:0007669"/>
    <property type="project" value="UniProtKB-KW"/>
</dbReference>
<name>A0A0M6WC28_9FIRM</name>
<keyword evidence="6" id="KW-0694">RNA-binding</keyword>
<evidence type="ECO:0000313" key="8">
    <source>
        <dbReference type="EMBL" id="CRL32164.1"/>
    </source>
</evidence>
<dbReference type="EMBL" id="CVRR01000003">
    <property type="protein sequence ID" value="CRL32164.1"/>
    <property type="molecule type" value="Genomic_DNA"/>
</dbReference>
<evidence type="ECO:0000256" key="2">
    <source>
        <dbReference type="ARBA" id="ARBA00022649"/>
    </source>
</evidence>
<keyword evidence="7" id="KW-0346">Stress response</keyword>
<evidence type="ECO:0000256" key="4">
    <source>
        <dbReference type="ARBA" id="ARBA00022759"/>
    </source>
</evidence>
<dbReference type="EMBL" id="WNAL01000017">
    <property type="protein sequence ID" value="MTR81939.1"/>
    <property type="molecule type" value="Genomic_DNA"/>
</dbReference>